<gene>
    <name evidence="1" type="ORF">G5C51_35895</name>
</gene>
<protein>
    <submittedName>
        <fullName evidence="1">Uncharacterized protein</fullName>
    </submittedName>
</protein>
<accession>A0A6G4UD42</accession>
<dbReference type="AlphaFoldDB" id="A0A6G4UD42"/>
<name>A0A6G4UD42_9ACTN</name>
<comment type="caution">
    <text evidence="1">The sequence shown here is derived from an EMBL/GenBank/DDBJ whole genome shotgun (WGS) entry which is preliminary data.</text>
</comment>
<dbReference type="Proteomes" id="UP000481583">
    <property type="component" value="Unassembled WGS sequence"/>
</dbReference>
<dbReference type="InterPro" id="IPR046036">
    <property type="entry name" value="DUF5994"/>
</dbReference>
<evidence type="ECO:0000313" key="1">
    <source>
        <dbReference type="EMBL" id="NGN69257.1"/>
    </source>
</evidence>
<sequence>MTLTSPLPLPRPPLVRLGIAPPSPLPRMIDGAWWPRSRDLITELPTLIAALPLAWGQITVATVSGAMWSALPSRMFVANHVVRLSRTSSAHGPHTICLLAPGKGRWDLLVVPPETTAHEAGRLLAAEGRAA</sequence>
<dbReference type="Pfam" id="PF19457">
    <property type="entry name" value="DUF5994"/>
    <property type="match status" value="1"/>
</dbReference>
<proteinExistence type="predicted"/>
<dbReference type="RefSeq" id="WP_165244021.1">
    <property type="nucleotide sequence ID" value="NZ_JAAKZV010000275.1"/>
</dbReference>
<evidence type="ECO:0000313" key="2">
    <source>
        <dbReference type="Proteomes" id="UP000481583"/>
    </source>
</evidence>
<keyword evidence="2" id="KW-1185">Reference proteome</keyword>
<organism evidence="1 2">
    <name type="scientific">Streptomyces coryli</name>
    <dbReference type="NCBI Taxonomy" id="1128680"/>
    <lineage>
        <taxon>Bacteria</taxon>
        <taxon>Bacillati</taxon>
        <taxon>Actinomycetota</taxon>
        <taxon>Actinomycetes</taxon>
        <taxon>Kitasatosporales</taxon>
        <taxon>Streptomycetaceae</taxon>
        <taxon>Streptomyces</taxon>
    </lineage>
</organism>
<reference evidence="1 2" key="1">
    <citation type="submission" date="2020-02" db="EMBL/GenBank/DDBJ databases">
        <title>Whole-genome analyses of novel actinobacteria.</title>
        <authorList>
            <person name="Sahin N."/>
        </authorList>
    </citation>
    <scope>NUCLEOTIDE SEQUENCE [LARGE SCALE GENOMIC DNA]</scope>
    <source>
        <strain evidence="1 2">A7024</strain>
    </source>
</reference>
<dbReference type="EMBL" id="JAAKZV010000275">
    <property type="protein sequence ID" value="NGN69257.1"/>
    <property type="molecule type" value="Genomic_DNA"/>
</dbReference>